<dbReference type="SUPFAM" id="SSF54171">
    <property type="entry name" value="DNA-binding domain"/>
    <property type="match status" value="1"/>
</dbReference>
<comment type="subcellular location">
    <subcellularLocation>
        <location evidence="2">Chromosome</location>
    </subcellularLocation>
    <subcellularLocation>
        <location evidence="1">Nucleus</location>
    </subcellularLocation>
</comment>
<dbReference type="Pfam" id="PF01429">
    <property type="entry name" value="MBD"/>
    <property type="match status" value="1"/>
</dbReference>
<dbReference type="InterPro" id="IPR041292">
    <property type="entry name" value="Tudor_4"/>
</dbReference>
<dbReference type="InterPro" id="IPR041291">
    <property type="entry name" value="TUDOR_5"/>
</dbReference>
<dbReference type="Pfam" id="PF18358">
    <property type="entry name" value="Tudor_4"/>
    <property type="match status" value="1"/>
</dbReference>
<keyword evidence="12" id="KW-0805">Transcription regulation</keyword>
<feature type="compositionally biased region" description="Basic and acidic residues" evidence="15">
    <location>
        <begin position="1122"/>
        <end position="1148"/>
    </location>
</feature>
<dbReference type="GO" id="GO:0005634">
    <property type="term" value="C:nucleus"/>
    <property type="evidence" value="ECO:0007669"/>
    <property type="project" value="UniProtKB-SubCell"/>
</dbReference>
<dbReference type="GO" id="GO:0005694">
    <property type="term" value="C:chromosome"/>
    <property type="evidence" value="ECO:0007669"/>
    <property type="project" value="UniProtKB-SubCell"/>
</dbReference>
<keyword evidence="5" id="KW-0489">Methyltransferase</keyword>
<dbReference type="SMART" id="SM00317">
    <property type="entry name" value="SET"/>
    <property type="match status" value="1"/>
</dbReference>
<evidence type="ECO:0000256" key="1">
    <source>
        <dbReference type="ARBA" id="ARBA00004123"/>
    </source>
</evidence>
<feature type="compositionally biased region" description="Basic and acidic residues" evidence="15">
    <location>
        <begin position="74"/>
        <end position="92"/>
    </location>
</feature>
<dbReference type="GO" id="GO:0008270">
    <property type="term" value="F:zinc ion binding"/>
    <property type="evidence" value="ECO:0007669"/>
    <property type="project" value="InterPro"/>
</dbReference>
<evidence type="ECO:0000256" key="11">
    <source>
        <dbReference type="ARBA" id="ARBA00022853"/>
    </source>
</evidence>
<dbReference type="GO" id="GO:0003677">
    <property type="term" value="F:DNA binding"/>
    <property type="evidence" value="ECO:0007669"/>
    <property type="project" value="InterPro"/>
</dbReference>
<feature type="compositionally biased region" description="Basic and acidic residues" evidence="15">
    <location>
        <begin position="1079"/>
        <end position="1097"/>
    </location>
</feature>
<feature type="compositionally biased region" description="Acidic residues" evidence="15">
    <location>
        <begin position="1055"/>
        <end position="1078"/>
    </location>
</feature>
<keyword evidence="6" id="KW-0808">Transferase</keyword>
<organism evidence="19">
    <name type="scientific">Menopon gallinae</name>
    <name type="common">poultry shaft louse</name>
    <dbReference type="NCBI Taxonomy" id="328185"/>
    <lineage>
        <taxon>Eukaryota</taxon>
        <taxon>Metazoa</taxon>
        <taxon>Ecdysozoa</taxon>
        <taxon>Arthropoda</taxon>
        <taxon>Hexapoda</taxon>
        <taxon>Insecta</taxon>
        <taxon>Pterygota</taxon>
        <taxon>Neoptera</taxon>
        <taxon>Paraneoptera</taxon>
        <taxon>Psocodea</taxon>
        <taxon>Troctomorpha</taxon>
        <taxon>Phthiraptera</taxon>
        <taxon>Amblycera</taxon>
        <taxon>Menoponidae</taxon>
        <taxon>Menopon</taxon>
    </lineage>
</organism>
<evidence type="ECO:0000256" key="12">
    <source>
        <dbReference type="ARBA" id="ARBA00023015"/>
    </source>
</evidence>
<feature type="domain" description="MBD" evidence="18">
    <location>
        <begin position="782"/>
        <end position="850"/>
    </location>
</feature>
<dbReference type="InterPro" id="IPR007728">
    <property type="entry name" value="Pre-SET_dom"/>
</dbReference>
<keyword evidence="10" id="KW-0862">Zinc</keyword>
<feature type="domain" description="SET" evidence="16">
    <location>
        <begin position="987"/>
        <end position="1251"/>
    </location>
</feature>
<dbReference type="GO" id="GO:0032259">
    <property type="term" value="P:methylation"/>
    <property type="evidence" value="ECO:0007669"/>
    <property type="project" value="UniProtKB-KW"/>
</dbReference>
<evidence type="ECO:0000256" key="10">
    <source>
        <dbReference type="ARBA" id="ARBA00022833"/>
    </source>
</evidence>
<feature type="domain" description="Pre-SET" evidence="17">
    <location>
        <begin position="912"/>
        <end position="984"/>
    </location>
</feature>
<evidence type="ECO:0008006" key="20">
    <source>
        <dbReference type="Google" id="ProtNLM"/>
    </source>
</evidence>
<evidence type="ECO:0000259" key="16">
    <source>
        <dbReference type="PROSITE" id="PS50280"/>
    </source>
</evidence>
<dbReference type="Pfam" id="PF18359">
    <property type="entry name" value="Tudor_5"/>
    <property type="match status" value="1"/>
</dbReference>
<dbReference type="GO" id="GO:0046974">
    <property type="term" value="F:histone H3K9 methyltransferase activity"/>
    <property type="evidence" value="ECO:0007669"/>
    <property type="project" value="TreeGrafter"/>
</dbReference>
<keyword evidence="11" id="KW-0156">Chromatin regulator</keyword>
<dbReference type="InterPro" id="IPR051516">
    <property type="entry name" value="SETDB_methyltransferase"/>
</dbReference>
<dbReference type="Pfam" id="PF05033">
    <property type="entry name" value="Pre-SET"/>
    <property type="match status" value="1"/>
</dbReference>
<dbReference type="SMART" id="SM00391">
    <property type="entry name" value="MBD"/>
    <property type="match status" value="1"/>
</dbReference>
<keyword evidence="8" id="KW-0479">Metal-binding</keyword>
<keyword evidence="7" id="KW-0949">S-adenosyl-L-methionine</keyword>
<dbReference type="InterPro" id="IPR046341">
    <property type="entry name" value="SET_dom_sf"/>
</dbReference>
<dbReference type="SUPFAM" id="SSF82199">
    <property type="entry name" value="SET domain"/>
    <property type="match status" value="1"/>
</dbReference>
<evidence type="ECO:0000256" key="4">
    <source>
        <dbReference type="ARBA" id="ARBA00022491"/>
    </source>
</evidence>
<feature type="region of interest" description="Disordered" evidence="15">
    <location>
        <begin position="702"/>
        <end position="740"/>
    </location>
</feature>
<dbReference type="Gene3D" id="2.30.30.140">
    <property type="match status" value="2"/>
</dbReference>
<dbReference type="EMBL" id="JARGDH010000001">
    <property type="protein sequence ID" value="KAL0278160.1"/>
    <property type="molecule type" value="Genomic_DNA"/>
</dbReference>
<evidence type="ECO:0000259" key="17">
    <source>
        <dbReference type="PROSITE" id="PS50867"/>
    </source>
</evidence>
<dbReference type="CDD" id="cd20382">
    <property type="entry name" value="Tudor_SETDB1_rpt1"/>
    <property type="match status" value="1"/>
</dbReference>
<reference evidence="19" key="1">
    <citation type="journal article" date="2024" name="Gigascience">
        <title>Chromosome-level genome of the poultry shaft louse Menopon gallinae provides insight into the host-switching and adaptive evolution of parasitic lice.</title>
        <authorList>
            <person name="Xu Y."/>
            <person name="Ma L."/>
            <person name="Liu S."/>
            <person name="Liang Y."/>
            <person name="Liu Q."/>
            <person name="He Z."/>
            <person name="Tian L."/>
            <person name="Duan Y."/>
            <person name="Cai W."/>
            <person name="Li H."/>
            <person name="Song F."/>
        </authorList>
    </citation>
    <scope>NUCLEOTIDE SEQUENCE</scope>
    <source>
        <strain evidence="19">Cailab_2023a</strain>
    </source>
</reference>
<evidence type="ECO:0000256" key="3">
    <source>
        <dbReference type="ARBA" id="ARBA00022454"/>
    </source>
</evidence>
<dbReference type="PROSITE" id="PS50982">
    <property type="entry name" value="MBD"/>
    <property type="match status" value="1"/>
</dbReference>
<feature type="region of interest" description="Disordered" evidence="15">
    <location>
        <begin position="1055"/>
        <end position="1167"/>
    </location>
</feature>
<feature type="compositionally biased region" description="Basic and acidic residues" evidence="15">
    <location>
        <begin position="110"/>
        <end position="127"/>
    </location>
</feature>
<keyword evidence="4" id="KW-0678">Repressor</keyword>
<dbReference type="SMART" id="SM00468">
    <property type="entry name" value="PreSET"/>
    <property type="match status" value="1"/>
</dbReference>
<dbReference type="InterPro" id="IPR002999">
    <property type="entry name" value="Tudor"/>
</dbReference>
<proteinExistence type="predicted"/>
<dbReference type="EMBL" id="JARGDH010000001">
    <property type="protein sequence ID" value="KAL0278161.1"/>
    <property type="molecule type" value="Genomic_DNA"/>
</dbReference>
<dbReference type="AlphaFoldDB" id="A0AAW2I7P0"/>
<evidence type="ECO:0000256" key="2">
    <source>
        <dbReference type="ARBA" id="ARBA00004286"/>
    </source>
</evidence>
<evidence type="ECO:0000256" key="6">
    <source>
        <dbReference type="ARBA" id="ARBA00022679"/>
    </source>
</evidence>
<dbReference type="CDD" id="cd10517">
    <property type="entry name" value="SET_SETDB1"/>
    <property type="match status" value="1"/>
</dbReference>
<feature type="compositionally biased region" description="Basic and acidic residues" evidence="15">
    <location>
        <begin position="31"/>
        <end position="49"/>
    </location>
</feature>
<evidence type="ECO:0000256" key="13">
    <source>
        <dbReference type="ARBA" id="ARBA00023163"/>
    </source>
</evidence>
<accession>A0AAW2I7P0</accession>
<feature type="compositionally biased region" description="Low complexity" evidence="15">
    <location>
        <begin position="716"/>
        <end position="730"/>
    </location>
</feature>
<gene>
    <name evidence="19" type="ORF">PYX00_000063</name>
</gene>
<feature type="compositionally biased region" description="Polar residues" evidence="15">
    <location>
        <begin position="93"/>
        <end position="109"/>
    </location>
</feature>
<evidence type="ECO:0000256" key="8">
    <source>
        <dbReference type="ARBA" id="ARBA00022723"/>
    </source>
</evidence>
<dbReference type="Pfam" id="PF00856">
    <property type="entry name" value="SET"/>
    <property type="match status" value="1"/>
</dbReference>
<evidence type="ECO:0000256" key="15">
    <source>
        <dbReference type="SAM" id="MobiDB-lite"/>
    </source>
</evidence>
<dbReference type="CDD" id="cd21181">
    <property type="entry name" value="Tudor_SETDB1_rpt2"/>
    <property type="match status" value="1"/>
</dbReference>
<dbReference type="GO" id="GO:0070828">
    <property type="term" value="P:heterochromatin organization"/>
    <property type="evidence" value="ECO:0007669"/>
    <property type="project" value="TreeGrafter"/>
</dbReference>
<dbReference type="InterPro" id="IPR016177">
    <property type="entry name" value="DNA-bd_dom_sf"/>
</dbReference>
<dbReference type="PANTHER" id="PTHR46024:SF1">
    <property type="entry name" value="HISTONE-LYSINE N-METHYLTRANSFERASE EGGLESS"/>
    <property type="match status" value="1"/>
</dbReference>
<dbReference type="PANTHER" id="PTHR46024">
    <property type="entry name" value="HISTONE-LYSINE N-METHYLTRANSFERASE EGGLESS"/>
    <property type="match status" value="1"/>
</dbReference>
<evidence type="ECO:0000313" key="19">
    <source>
        <dbReference type="EMBL" id="KAL0278160.1"/>
    </source>
</evidence>
<dbReference type="GO" id="GO:0010629">
    <property type="term" value="P:negative regulation of gene expression"/>
    <property type="evidence" value="ECO:0007669"/>
    <property type="project" value="TreeGrafter"/>
</dbReference>
<comment type="caution">
    <text evidence="19">The sequence shown here is derived from an EMBL/GenBank/DDBJ whole genome shotgun (WGS) entry which is preliminary data.</text>
</comment>
<feature type="region of interest" description="Disordered" evidence="15">
    <location>
        <begin position="1"/>
        <end position="127"/>
    </location>
</feature>
<evidence type="ECO:0000259" key="18">
    <source>
        <dbReference type="PROSITE" id="PS50982"/>
    </source>
</evidence>
<feature type="compositionally biased region" description="Basic and acidic residues" evidence="15">
    <location>
        <begin position="1"/>
        <end position="20"/>
    </location>
</feature>
<dbReference type="InterPro" id="IPR047232">
    <property type="entry name" value="SETDB1/2-like_MBD"/>
</dbReference>
<keyword evidence="3" id="KW-0158">Chromosome</keyword>
<dbReference type="PROSITE" id="PS50867">
    <property type="entry name" value="PRE_SET"/>
    <property type="match status" value="1"/>
</dbReference>
<evidence type="ECO:0000256" key="7">
    <source>
        <dbReference type="ARBA" id="ARBA00022691"/>
    </source>
</evidence>
<dbReference type="InterPro" id="IPR001214">
    <property type="entry name" value="SET_dom"/>
</dbReference>
<sequence length="1276" mass="145107">MYQETRELKTTKNAEIKTVSEDNGDEGSSAMEEKTAAPANEDEKEKEQIEGQVLISGDVSDSGKQNSVQDEMCSEDKEGDEKVPNEETRVSKLDSSCNSCDITDLNNESKNVETDGKLKSSDSTRNDVKDEICNEEKINDLNVQINDNTSNDSKVVNPPQNNIENGEKNCGEVDINCNGGGSPENIPESYVKEDKVTKGVEDSLKIVDYQVQCVNLHCQSGYGLAEAPVFVLTYFGVTRRRNVLQKVCRDCFKIAVEHQQELVYRLKNHMTLLEAEFPRPKDDVVVMDPVEEIYEEEALPMNVLEQIKHLPELVSETLEKYDIEFQLSSAKDILTEKYKALEVTNKQINDDLSTIEKSLKETRALMYKDFTPKIKNLPPLNITEPNETLPAIKCFFDGSKAIKTVSLPTKTIPLPVQISSSDIVSVVEVEIPKTELPPIGSLTYPTLNIGDPVYIMKGTFFGMWVRGRISEIIPRNPDQTPTYRVRYDTSYRSGMSKVVTGKQMAYSKPSSVRYPVGTRVIALFRNSDGPAREAFYVGVVAEPPKHINKFRYLVFFDDGYAQYVSHDKVLLVCECSKFVHEDIHPESRDFIKQYLDQYPERPMVKLQKGQFVRTEWSGKWWIARVIEVDGSLAKIHFEPEDRTEWIYRGCTRLGPLYSELVAAAARKEQGALSRHRSLGIASLKKRNLPYVEYSFDIQDTPATAPTGGSKNVAKKSTSSRSSTENSSDRNQGPPKPHEMMEFTSKGYVRTIDLTSRIPGKKFVPHQCGPPCTDWTKFSEADCKGINPLALPILFGFERQTVKVKGKRNIMYRSPCGRRLRNMVEVHRYLRTTKTIMGLDLFDFDFSVHVLDEFHLESGMYCTLLKDISYGRENYQVSCVNEIDHSWPSFMNYSTVRIPQEGVNICLDEEFLVCCDCTDDCQDKEKCECWQLTIEGTKLGPGGIADPGVGYQYKRLLEPVTTGIYECNKRCKCASTCWNRVAQLPLQLNLQVFRTLKKGWGLRTLNDIPQGGFICIYAGRLHTEQGANDDGRMYGDEYLAELDYIEVVERFKEGFESDVIEPNERPEDDEEEADREAEEYERYCEERLMNKNKDDKDYVPQGLNKLPEPGNVAVNTRARRKKVSTEEKSESEGEKEKEDAEKEEDAAHPEDDDDEDDMKKKPSKFTANVPVEEGRRKDFRSVREMFGDGADDCYVMDAKSSGNIGRYLNHSCQPNVFVQNVFVDTHDVRFPWVAFFALTHIKAGTELTWDYNYDVGSVPDKVLYCYCNNAECRGRLI</sequence>
<evidence type="ECO:0000256" key="14">
    <source>
        <dbReference type="ARBA" id="ARBA00023242"/>
    </source>
</evidence>
<protein>
    <recommendedName>
        <fullName evidence="20">Histone-lysine N-methyltransferase eggless</fullName>
    </recommendedName>
</protein>
<dbReference type="Gene3D" id="3.30.890.10">
    <property type="entry name" value="Methyl-cpg-binding Protein 2, Chain A"/>
    <property type="match status" value="1"/>
</dbReference>
<keyword evidence="9" id="KW-0677">Repeat</keyword>
<dbReference type="Gene3D" id="2.170.270.10">
    <property type="entry name" value="SET domain"/>
    <property type="match status" value="2"/>
</dbReference>
<keyword evidence="14" id="KW-0539">Nucleus</keyword>
<dbReference type="CDD" id="cd01395">
    <property type="entry name" value="HMT_MBD"/>
    <property type="match status" value="1"/>
</dbReference>
<keyword evidence="13" id="KW-0804">Transcription</keyword>
<name>A0AAW2I7P0_9NEOP</name>
<evidence type="ECO:0000256" key="5">
    <source>
        <dbReference type="ARBA" id="ARBA00022603"/>
    </source>
</evidence>
<dbReference type="SMART" id="SM00333">
    <property type="entry name" value="TUDOR"/>
    <property type="match status" value="2"/>
</dbReference>
<evidence type="ECO:0000256" key="9">
    <source>
        <dbReference type="ARBA" id="ARBA00022737"/>
    </source>
</evidence>
<dbReference type="InterPro" id="IPR001739">
    <property type="entry name" value="Methyl_CpG_DNA-bd"/>
</dbReference>
<dbReference type="PROSITE" id="PS50280">
    <property type="entry name" value="SET"/>
    <property type="match status" value="1"/>
</dbReference>